<gene>
    <name evidence="2" type="ORF">EDD61_1426</name>
</gene>
<protein>
    <submittedName>
        <fullName evidence="2">YkgG family uncharacterized protein</fullName>
    </submittedName>
</protein>
<reference evidence="2 3" key="1">
    <citation type="submission" date="2019-03" db="EMBL/GenBank/DDBJ databases">
        <title>Genomic Encyclopedia of Type Strains, Phase IV (KMG-IV): sequencing the most valuable type-strain genomes for metagenomic binning, comparative biology and taxonomic classification.</title>
        <authorList>
            <person name="Goeker M."/>
        </authorList>
    </citation>
    <scope>NUCLEOTIDE SEQUENCE [LARGE SCALE GENOMIC DNA]</scope>
    <source>
        <strain evidence="2 3">DSM 29481</strain>
    </source>
</reference>
<dbReference type="Proteomes" id="UP000295773">
    <property type="component" value="Unassembled WGS sequence"/>
</dbReference>
<dbReference type="InterPro" id="IPR024185">
    <property type="entry name" value="FTHF_cligase-like_sf"/>
</dbReference>
<feature type="domain" description="LUD" evidence="1">
    <location>
        <begin position="14"/>
        <end position="206"/>
    </location>
</feature>
<evidence type="ECO:0000313" key="2">
    <source>
        <dbReference type="EMBL" id="TCU51794.1"/>
    </source>
</evidence>
<dbReference type="Gene3D" id="3.40.50.10420">
    <property type="entry name" value="NagB/RpiA/CoA transferase-like"/>
    <property type="match status" value="1"/>
</dbReference>
<organism evidence="2 3">
    <name type="scientific">Longicatena caecimuris</name>
    <dbReference type="NCBI Taxonomy" id="1796635"/>
    <lineage>
        <taxon>Bacteria</taxon>
        <taxon>Bacillati</taxon>
        <taxon>Bacillota</taxon>
        <taxon>Erysipelotrichia</taxon>
        <taxon>Erysipelotrichales</taxon>
        <taxon>Erysipelotrichaceae</taxon>
        <taxon>Longicatena</taxon>
    </lineage>
</organism>
<proteinExistence type="predicted"/>
<dbReference type="InterPro" id="IPR003741">
    <property type="entry name" value="LUD_dom"/>
</dbReference>
<sequence length="212" mass="23631">MDANVKEIIRIKMEACKKALEKNGMKAYLVEDAQAARELVNAMIKDHETVCDGGTMTLQETGILDMLNHRDLVFHSHSDPMMTREESDAEARKAFSADTFIASTNAVTLQGELVNIDGHGNRVSAMIFGPKQVIIVAGYNKIVENEEAAKKRIREIAAPANSVRLHKQTPCSKTGSCQDCYSKDRICSSYVKINYDKEDRIRVILIAEAYGY</sequence>
<dbReference type="SUPFAM" id="SSF100950">
    <property type="entry name" value="NagB/RpiA/CoA transferase-like"/>
    <property type="match status" value="1"/>
</dbReference>
<keyword evidence="3" id="KW-1185">Reference proteome</keyword>
<evidence type="ECO:0000259" key="1">
    <source>
        <dbReference type="Pfam" id="PF02589"/>
    </source>
</evidence>
<accession>A0A4R3STK9</accession>
<comment type="caution">
    <text evidence="2">The sequence shown here is derived from an EMBL/GenBank/DDBJ whole genome shotgun (WGS) entry which is preliminary data.</text>
</comment>
<dbReference type="RefSeq" id="WP_132225866.1">
    <property type="nucleotide sequence ID" value="NZ_JANKBG010000043.1"/>
</dbReference>
<evidence type="ECO:0000313" key="3">
    <source>
        <dbReference type="Proteomes" id="UP000295773"/>
    </source>
</evidence>
<dbReference type="InterPro" id="IPR037171">
    <property type="entry name" value="NagB/RpiA_transferase-like"/>
</dbReference>
<dbReference type="InterPro" id="IPR009501">
    <property type="entry name" value="UCP020269"/>
</dbReference>
<dbReference type="PANTHER" id="PTHR36179:SF2">
    <property type="entry name" value="LUD DOMAIN-CONTAINING PROTEIN"/>
    <property type="match status" value="1"/>
</dbReference>
<dbReference type="PIRSF" id="PIRSF020269">
    <property type="entry name" value="DUF1121"/>
    <property type="match status" value="1"/>
</dbReference>
<dbReference type="AlphaFoldDB" id="A0A4R3STK9"/>
<name>A0A4R3STK9_9FIRM</name>
<dbReference type="EMBL" id="SMBP01000042">
    <property type="protein sequence ID" value="TCU51794.1"/>
    <property type="molecule type" value="Genomic_DNA"/>
</dbReference>
<dbReference type="PANTHER" id="PTHR36179">
    <property type="entry name" value="LUD_DOM DOMAIN-CONTAINING PROTEIN"/>
    <property type="match status" value="1"/>
</dbReference>
<dbReference type="Pfam" id="PF02589">
    <property type="entry name" value="LUD_dom"/>
    <property type="match status" value="1"/>
</dbReference>